<protein>
    <submittedName>
        <fullName evidence="7">TetR/AcrR family transcriptional regulator</fullName>
    </submittedName>
</protein>
<dbReference type="InterPro" id="IPR039538">
    <property type="entry name" value="BetI_C"/>
</dbReference>
<dbReference type="SUPFAM" id="SSF48498">
    <property type="entry name" value="Tetracyclin repressor-like, C-terminal domain"/>
    <property type="match status" value="1"/>
</dbReference>
<reference evidence="8" key="1">
    <citation type="journal article" date="2019" name="Int. J. Syst. Evol. Microbiol.">
        <title>The Global Catalogue of Microorganisms (GCM) 10K type strain sequencing project: providing services to taxonomists for standard genome sequencing and annotation.</title>
        <authorList>
            <consortium name="The Broad Institute Genomics Platform"/>
            <consortium name="The Broad Institute Genome Sequencing Center for Infectious Disease"/>
            <person name="Wu L."/>
            <person name="Ma J."/>
        </authorList>
    </citation>
    <scope>NUCLEOTIDE SEQUENCE [LARGE SCALE GENOMIC DNA]</scope>
    <source>
        <strain evidence="8">JCM 18302</strain>
    </source>
</reference>
<sequence>MSQTFVPTVHYPARMGNREALLAGAKRCIVEKGYAHTTARDIVAASGTNLASIGYHFGSKDALLDAAILDSFDDWDDDIEAALRDHPDGPAADRLAAFLDVLIGKVRTDRAVVAASVQWVAQVEFSTAVREELARAYARARRAFAAMLLDLAEGEVDDDTARRVGSLGLALVNGIVLQALVDAEAAPSGPDIAAALRALVPVNAR</sequence>
<dbReference type="PANTHER" id="PTHR30055:SF219">
    <property type="entry name" value="TRANSCRIPTIONAL REGULATORY PROTEIN"/>
    <property type="match status" value="1"/>
</dbReference>
<dbReference type="PANTHER" id="PTHR30055">
    <property type="entry name" value="HTH-TYPE TRANSCRIPTIONAL REGULATOR RUTR"/>
    <property type="match status" value="1"/>
</dbReference>
<keyword evidence="4" id="KW-0804">Transcription</keyword>
<organism evidence="7 8">
    <name type="scientific">Pseudonocardia adelaidensis</name>
    <dbReference type="NCBI Taxonomy" id="648754"/>
    <lineage>
        <taxon>Bacteria</taxon>
        <taxon>Bacillati</taxon>
        <taxon>Actinomycetota</taxon>
        <taxon>Actinomycetes</taxon>
        <taxon>Pseudonocardiales</taxon>
        <taxon>Pseudonocardiaceae</taxon>
        <taxon>Pseudonocardia</taxon>
    </lineage>
</organism>
<comment type="caution">
    <text evidence="7">The sequence shown here is derived from an EMBL/GenBank/DDBJ whole genome shotgun (WGS) entry which is preliminary data.</text>
</comment>
<dbReference type="SUPFAM" id="SSF46689">
    <property type="entry name" value="Homeodomain-like"/>
    <property type="match status" value="1"/>
</dbReference>
<evidence type="ECO:0000256" key="1">
    <source>
        <dbReference type="ARBA" id="ARBA00022491"/>
    </source>
</evidence>
<dbReference type="Proteomes" id="UP001500804">
    <property type="component" value="Unassembled WGS sequence"/>
</dbReference>
<gene>
    <name evidence="7" type="ORF">GCM10023320_29110</name>
</gene>
<keyword evidence="2" id="KW-0805">Transcription regulation</keyword>
<keyword evidence="1" id="KW-0678">Repressor</keyword>
<dbReference type="InterPro" id="IPR036271">
    <property type="entry name" value="Tet_transcr_reg_TetR-rel_C_sf"/>
</dbReference>
<evidence type="ECO:0000256" key="4">
    <source>
        <dbReference type="ARBA" id="ARBA00023163"/>
    </source>
</evidence>
<dbReference type="InterPro" id="IPR009057">
    <property type="entry name" value="Homeodomain-like_sf"/>
</dbReference>
<dbReference type="Pfam" id="PF13977">
    <property type="entry name" value="TetR_C_6"/>
    <property type="match status" value="1"/>
</dbReference>
<dbReference type="PRINTS" id="PR00455">
    <property type="entry name" value="HTHTETR"/>
</dbReference>
<dbReference type="PROSITE" id="PS50977">
    <property type="entry name" value="HTH_TETR_2"/>
    <property type="match status" value="1"/>
</dbReference>
<keyword evidence="8" id="KW-1185">Reference proteome</keyword>
<keyword evidence="3 5" id="KW-0238">DNA-binding</keyword>
<dbReference type="EMBL" id="BAABJO010000009">
    <property type="protein sequence ID" value="GAA5120984.1"/>
    <property type="molecule type" value="Genomic_DNA"/>
</dbReference>
<feature type="domain" description="HTH tetR-type" evidence="6">
    <location>
        <begin position="15"/>
        <end position="75"/>
    </location>
</feature>
<evidence type="ECO:0000313" key="7">
    <source>
        <dbReference type="EMBL" id="GAA5120984.1"/>
    </source>
</evidence>
<evidence type="ECO:0000259" key="6">
    <source>
        <dbReference type="PROSITE" id="PS50977"/>
    </source>
</evidence>
<evidence type="ECO:0000256" key="3">
    <source>
        <dbReference type="ARBA" id="ARBA00023125"/>
    </source>
</evidence>
<evidence type="ECO:0000313" key="8">
    <source>
        <dbReference type="Proteomes" id="UP001500804"/>
    </source>
</evidence>
<name>A0ABP9NI07_9PSEU</name>
<dbReference type="Gene3D" id="1.10.357.10">
    <property type="entry name" value="Tetracycline Repressor, domain 2"/>
    <property type="match status" value="1"/>
</dbReference>
<dbReference type="InterPro" id="IPR050109">
    <property type="entry name" value="HTH-type_TetR-like_transc_reg"/>
</dbReference>
<evidence type="ECO:0000256" key="5">
    <source>
        <dbReference type="PROSITE-ProRule" id="PRU00335"/>
    </source>
</evidence>
<evidence type="ECO:0000256" key="2">
    <source>
        <dbReference type="ARBA" id="ARBA00023015"/>
    </source>
</evidence>
<proteinExistence type="predicted"/>
<feature type="DNA-binding region" description="H-T-H motif" evidence="5">
    <location>
        <begin position="38"/>
        <end position="57"/>
    </location>
</feature>
<dbReference type="InterPro" id="IPR001647">
    <property type="entry name" value="HTH_TetR"/>
</dbReference>
<accession>A0ABP9NI07</accession>
<dbReference type="Pfam" id="PF00440">
    <property type="entry name" value="TetR_N"/>
    <property type="match status" value="1"/>
</dbReference>